<reference evidence="3 4" key="1">
    <citation type="submission" date="2024-10" db="EMBL/GenBank/DDBJ databases">
        <title>Updated reference genomes for cyclostephanoid diatoms.</title>
        <authorList>
            <person name="Roberts W.R."/>
            <person name="Alverson A.J."/>
        </authorList>
    </citation>
    <scope>NUCLEOTIDE SEQUENCE [LARGE SCALE GENOMIC DNA]</scope>
    <source>
        <strain evidence="3 4">AJA276-08</strain>
    </source>
</reference>
<dbReference type="PANTHER" id="PTHR20974">
    <property type="entry name" value="UPF0585 PROTEIN CG18661"/>
    <property type="match status" value="1"/>
</dbReference>
<evidence type="ECO:0000256" key="2">
    <source>
        <dbReference type="SAM" id="MobiDB-lite"/>
    </source>
</evidence>
<dbReference type="Proteomes" id="UP001530315">
    <property type="component" value="Unassembled WGS sequence"/>
</dbReference>
<gene>
    <name evidence="3" type="ORF">ACHAW5_007666</name>
</gene>
<dbReference type="PANTHER" id="PTHR20974:SF0">
    <property type="entry name" value="UPF0585 PROTEIN CG18661"/>
    <property type="match status" value="1"/>
</dbReference>
<comment type="similarity">
    <text evidence="1">Belongs to the UPF0585 family.</text>
</comment>
<proteinExistence type="inferred from homology"/>
<dbReference type="SUPFAM" id="SSF53335">
    <property type="entry name" value="S-adenosyl-L-methionine-dependent methyltransferases"/>
    <property type="match status" value="1"/>
</dbReference>
<evidence type="ECO:0000313" key="4">
    <source>
        <dbReference type="Proteomes" id="UP001530315"/>
    </source>
</evidence>
<organism evidence="3 4">
    <name type="scientific">Stephanodiscus triporus</name>
    <dbReference type="NCBI Taxonomy" id="2934178"/>
    <lineage>
        <taxon>Eukaryota</taxon>
        <taxon>Sar</taxon>
        <taxon>Stramenopiles</taxon>
        <taxon>Ochrophyta</taxon>
        <taxon>Bacillariophyta</taxon>
        <taxon>Coscinodiscophyceae</taxon>
        <taxon>Thalassiosirophycidae</taxon>
        <taxon>Stephanodiscales</taxon>
        <taxon>Stephanodiscaceae</taxon>
        <taxon>Stephanodiscus</taxon>
    </lineage>
</organism>
<feature type="region of interest" description="Disordered" evidence="2">
    <location>
        <begin position="243"/>
        <end position="271"/>
    </location>
</feature>
<dbReference type="AlphaFoldDB" id="A0ABD3MZM9"/>
<dbReference type="InterPro" id="IPR010342">
    <property type="entry name" value="DUF938"/>
</dbReference>
<sequence length="384" mass="41292">MRPTSSPAPSIVRPRIEKHRRPRPTVLPRRSPTVVSIAASSALLLSSSSAWRAPLLLTRASSSSSSLLARPTSPSIVPNARRPLLPRATTKTTKTRTTTTLAAAMVPNRVILESPSAERNKGPIYDAVLGPIVFPRLIDDAVDRRGSRRRGDPDDDDEIPTVRVLELAAGCGVHTTHFASSLLSSSSSNDDDDRRRVGLEWHPSDPDVDARRSIDARVAMCAGLSGIVKPSNSWTLGRARGGTALGDGGDRDNGDAGAGKAGEAAGRGVDDDGTDYDDHVDYFDLALCINMMHIAPWEATIGLMECAGRVLRKGGMLVCYGPYKIGGTASESNLKFDASLRTQNPEWGVRDIEDVVDAADERGLDHLQTVDMPANNLCVLFRKR</sequence>
<dbReference type="Gene3D" id="3.40.50.150">
    <property type="entry name" value="Vaccinia Virus protein VP39"/>
    <property type="match status" value="1"/>
</dbReference>
<accession>A0ABD3MZM9</accession>
<dbReference type="Pfam" id="PF06080">
    <property type="entry name" value="DUF938"/>
    <property type="match status" value="1"/>
</dbReference>
<name>A0ABD3MZM9_9STRA</name>
<protein>
    <recommendedName>
        <fullName evidence="5">Methyltransferase type 11 domain-containing protein</fullName>
    </recommendedName>
</protein>
<comment type="caution">
    <text evidence="3">The sequence shown here is derived from an EMBL/GenBank/DDBJ whole genome shotgun (WGS) entry which is preliminary data.</text>
</comment>
<evidence type="ECO:0000256" key="1">
    <source>
        <dbReference type="ARBA" id="ARBA00008308"/>
    </source>
</evidence>
<keyword evidence="4" id="KW-1185">Reference proteome</keyword>
<dbReference type="EMBL" id="JALLAZ020001705">
    <property type="protein sequence ID" value="KAL3767406.1"/>
    <property type="molecule type" value="Genomic_DNA"/>
</dbReference>
<feature type="compositionally biased region" description="Basic and acidic residues" evidence="2">
    <location>
        <begin position="192"/>
        <end position="205"/>
    </location>
</feature>
<evidence type="ECO:0000313" key="3">
    <source>
        <dbReference type="EMBL" id="KAL3767406.1"/>
    </source>
</evidence>
<feature type="region of interest" description="Disordered" evidence="2">
    <location>
        <begin position="1"/>
        <end position="28"/>
    </location>
</feature>
<feature type="region of interest" description="Disordered" evidence="2">
    <location>
        <begin position="182"/>
        <end position="205"/>
    </location>
</feature>
<evidence type="ECO:0008006" key="5">
    <source>
        <dbReference type="Google" id="ProtNLM"/>
    </source>
</evidence>
<dbReference type="InterPro" id="IPR029063">
    <property type="entry name" value="SAM-dependent_MTases_sf"/>
</dbReference>